<evidence type="ECO:0000256" key="5">
    <source>
        <dbReference type="ARBA" id="ARBA00023239"/>
    </source>
</evidence>
<evidence type="ECO:0000256" key="1">
    <source>
        <dbReference type="ARBA" id="ARBA00005047"/>
    </source>
</evidence>
<dbReference type="PROSITE" id="PS00954">
    <property type="entry name" value="IGP_DEHYDRATASE_1"/>
    <property type="match status" value="1"/>
</dbReference>
<dbReference type="FunFam" id="3.30.230.40:FF:000003">
    <property type="entry name" value="Imidazoleglycerol-phosphate dehydratase HisB"/>
    <property type="match status" value="1"/>
</dbReference>
<name>A0A1G7KE45_9FIRM</name>
<dbReference type="NCBIfam" id="NF002116">
    <property type="entry name" value="PRK00951.2-6"/>
    <property type="match status" value="1"/>
</dbReference>
<dbReference type="InterPro" id="IPR038494">
    <property type="entry name" value="IGPD_sf"/>
</dbReference>
<dbReference type="HAMAP" id="MF_00076">
    <property type="entry name" value="HisB"/>
    <property type="match status" value="1"/>
</dbReference>
<dbReference type="GO" id="GO:0000105">
    <property type="term" value="P:L-histidine biosynthetic process"/>
    <property type="evidence" value="ECO:0007669"/>
    <property type="project" value="UniProtKB-UniRule"/>
</dbReference>
<keyword evidence="3 6" id="KW-0028">Amino-acid biosynthesis</keyword>
<dbReference type="FunFam" id="3.30.230.40:FF:000001">
    <property type="entry name" value="Imidazoleglycerol-phosphate dehydratase HisB"/>
    <property type="match status" value="1"/>
</dbReference>
<dbReference type="NCBIfam" id="NF002115">
    <property type="entry name" value="PRK00951.2-5"/>
    <property type="match status" value="1"/>
</dbReference>
<organism evidence="8 9">
    <name type="scientific">Sporolituus thermophilus DSM 23256</name>
    <dbReference type="NCBI Taxonomy" id="1123285"/>
    <lineage>
        <taxon>Bacteria</taxon>
        <taxon>Bacillati</taxon>
        <taxon>Bacillota</taxon>
        <taxon>Negativicutes</taxon>
        <taxon>Selenomonadales</taxon>
        <taxon>Sporomusaceae</taxon>
        <taxon>Sporolituus</taxon>
    </lineage>
</organism>
<dbReference type="PROSITE" id="PS00955">
    <property type="entry name" value="IGP_DEHYDRATASE_2"/>
    <property type="match status" value="1"/>
</dbReference>
<keyword evidence="4 6" id="KW-0368">Histidine biosynthesis</keyword>
<comment type="catalytic activity">
    <reaction evidence="6 7">
        <text>D-erythro-1-(imidazol-4-yl)glycerol 3-phosphate = 3-(imidazol-4-yl)-2-oxopropyl phosphate + H2O</text>
        <dbReference type="Rhea" id="RHEA:11040"/>
        <dbReference type="ChEBI" id="CHEBI:15377"/>
        <dbReference type="ChEBI" id="CHEBI:57766"/>
        <dbReference type="ChEBI" id="CHEBI:58278"/>
        <dbReference type="EC" id="4.2.1.19"/>
    </reaction>
</comment>
<dbReference type="GO" id="GO:0004424">
    <property type="term" value="F:imidazoleglycerol-phosphate dehydratase activity"/>
    <property type="evidence" value="ECO:0007669"/>
    <property type="project" value="UniProtKB-UniRule"/>
</dbReference>
<keyword evidence="9" id="KW-1185">Reference proteome</keyword>
<accession>A0A1G7KE45</accession>
<comment type="subcellular location">
    <subcellularLocation>
        <location evidence="6 7">Cytoplasm</location>
    </subcellularLocation>
</comment>
<dbReference type="NCBIfam" id="NF002111">
    <property type="entry name" value="PRK00951.2-1"/>
    <property type="match status" value="1"/>
</dbReference>
<evidence type="ECO:0000256" key="4">
    <source>
        <dbReference type="ARBA" id="ARBA00023102"/>
    </source>
</evidence>
<keyword evidence="6" id="KW-0963">Cytoplasm</keyword>
<proteinExistence type="inferred from homology"/>
<evidence type="ECO:0000313" key="8">
    <source>
        <dbReference type="EMBL" id="SDF35558.1"/>
    </source>
</evidence>
<keyword evidence="5 6" id="KW-0456">Lyase</keyword>
<reference evidence="9" key="1">
    <citation type="submission" date="2016-10" db="EMBL/GenBank/DDBJ databases">
        <authorList>
            <person name="Varghese N."/>
            <person name="Submissions S."/>
        </authorList>
    </citation>
    <scope>NUCLEOTIDE SEQUENCE [LARGE SCALE GENOMIC DNA]</scope>
    <source>
        <strain evidence="9">DSM 23256</strain>
    </source>
</reference>
<dbReference type="EC" id="4.2.1.19" evidence="6 7"/>
<dbReference type="SUPFAM" id="SSF54211">
    <property type="entry name" value="Ribosomal protein S5 domain 2-like"/>
    <property type="match status" value="2"/>
</dbReference>
<evidence type="ECO:0000256" key="3">
    <source>
        <dbReference type="ARBA" id="ARBA00022605"/>
    </source>
</evidence>
<dbReference type="RefSeq" id="WP_093689204.1">
    <property type="nucleotide sequence ID" value="NZ_FNBU01000008.1"/>
</dbReference>
<dbReference type="PANTHER" id="PTHR23133:SF2">
    <property type="entry name" value="IMIDAZOLEGLYCEROL-PHOSPHATE DEHYDRATASE"/>
    <property type="match status" value="1"/>
</dbReference>
<gene>
    <name evidence="6" type="primary">hisB</name>
    <name evidence="8" type="ORF">SAMN05660235_01287</name>
</gene>
<dbReference type="STRING" id="1123285.SAMN05660235_01287"/>
<comment type="similarity">
    <text evidence="6 7">Belongs to the imidazoleglycerol-phosphate dehydratase family.</text>
</comment>
<evidence type="ECO:0000256" key="2">
    <source>
        <dbReference type="ARBA" id="ARBA00016664"/>
    </source>
</evidence>
<dbReference type="GO" id="GO:0005737">
    <property type="term" value="C:cytoplasm"/>
    <property type="evidence" value="ECO:0007669"/>
    <property type="project" value="UniProtKB-SubCell"/>
</dbReference>
<dbReference type="CDD" id="cd07914">
    <property type="entry name" value="IGPD"/>
    <property type="match status" value="1"/>
</dbReference>
<evidence type="ECO:0000256" key="7">
    <source>
        <dbReference type="RuleBase" id="RU000599"/>
    </source>
</evidence>
<dbReference type="NCBIfam" id="NF002114">
    <property type="entry name" value="PRK00951.2-4"/>
    <property type="match status" value="1"/>
</dbReference>
<dbReference type="PANTHER" id="PTHR23133">
    <property type="entry name" value="IMIDAZOLEGLYCEROL-PHOSPHATE DEHYDRATASE HIS7"/>
    <property type="match status" value="1"/>
</dbReference>
<dbReference type="Gene3D" id="3.30.230.40">
    <property type="entry name" value="Imidazole glycerol phosphate dehydratase, domain 1"/>
    <property type="match status" value="2"/>
</dbReference>
<protein>
    <recommendedName>
        <fullName evidence="2 6">Imidazoleglycerol-phosphate dehydratase</fullName>
        <shortName evidence="6">IGPD</shortName>
        <ecNumber evidence="6 7">4.2.1.19</ecNumber>
    </recommendedName>
</protein>
<dbReference type="OrthoDB" id="9790411at2"/>
<dbReference type="UniPathway" id="UPA00031">
    <property type="reaction ID" value="UER00011"/>
</dbReference>
<sequence>MTRTATVERQTAETQVKATINLDGAGRAEISTGIGFFDHMLSLFAKHGLFDLMVAAKGDLIVDGHHTVEDTGIVLGRTVAQALGDKQGIRRYGTAFVPMDEALAMVALDISGRPYLHFEAAFPGERIGDMASELVEEFLRAFAVHAALTLHVRLLYGHNAHHMAEAIFKALGRALDEATRLDGRIDGVLSTKGTL</sequence>
<dbReference type="InterPro" id="IPR020565">
    <property type="entry name" value="ImidazoleglycerP_deHydtase_CS"/>
</dbReference>
<dbReference type="InterPro" id="IPR000807">
    <property type="entry name" value="ImidazoleglycerolP_deHydtase"/>
</dbReference>
<dbReference type="EMBL" id="FNBU01000008">
    <property type="protein sequence ID" value="SDF35558.1"/>
    <property type="molecule type" value="Genomic_DNA"/>
</dbReference>
<evidence type="ECO:0000256" key="6">
    <source>
        <dbReference type="HAMAP-Rule" id="MF_00076"/>
    </source>
</evidence>
<dbReference type="Proteomes" id="UP000243333">
    <property type="component" value="Unassembled WGS sequence"/>
</dbReference>
<dbReference type="InterPro" id="IPR020568">
    <property type="entry name" value="Ribosomal_Su5_D2-typ_SF"/>
</dbReference>
<dbReference type="Pfam" id="PF00475">
    <property type="entry name" value="IGPD"/>
    <property type="match status" value="1"/>
</dbReference>
<comment type="pathway">
    <text evidence="1 6 7">Amino-acid biosynthesis; L-histidine biosynthesis; L-histidine from 5-phospho-alpha-D-ribose 1-diphosphate: step 6/9.</text>
</comment>
<dbReference type="AlphaFoldDB" id="A0A1G7KE45"/>
<evidence type="ECO:0000313" key="9">
    <source>
        <dbReference type="Proteomes" id="UP000243333"/>
    </source>
</evidence>